<name>A0AA95NLW4_9BURK</name>
<dbReference type="SUPFAM" id="SSF52151">
    <property type="entry name" value="FabD/lysophospholipase-like"/>
    <property type="match status" value="1"/>
</dbReference>
<protein>
    <recommendedName>
        <fullName evidence="3">PNPLA domain-containing protein</fullName>
    </recommendedName>
</protein>
<dbReference type="Proteomes" id="UP001177769">
    <property type="component" value="Chromosome"/>
</dbReference>
<keyword evidence="2" id="KW-1185">Reference proteome</keyword>
<reference evidence="1" key="1">
    <citation type="submission" date="2023-01" db="EMBL/GenBank/DDBJ databases">
        <title>Whole genome sequence of Paucibacter sp. S2-9 isolated from pond sediment.</title>
        <authorList>
            <person name="Jung J.Y."/>
        </authorList>
    </citation>
    <scope>NUCLEOTIDE SEQUENCE</scope>
    <source>
        <strain evidence="1">S2-9</strain>
    </source>
</reference>
<sequence>MSNKQLVAGILPLGDGMATAELPEQLRATARSVGLCLSGGGSRALSCAMGQLRGLRALGKLDQLFAISSVSGGTWANSLFTYLPERISDDDFLGRPVLNPGALTLLLGPNRLDHLPPNNLGWVPTRLGLFSDLDAILELKARYGYANDDLWQGLIGERILKPYGLWQPDGSGFDPRYFSWTSAYLHAGNGILARNPGLSARDFVCVERRRPFPIFNTALFNNDGATADLIPFECNFQLGVRQFFPAAPEQLGAIGGGLLDSFAMGSDYLAEATPGQVDTSLPARAFALNDIAGCSSAAFAQALEEQYPELSGLVPRYAYWPVGDRRRQPAHHYRFADGGSLENLGVNAMLARGLRRLIVCVNTDEPLGRDAGSGEIIVSSDLPPLFGLQPYQPGLGYVPYGPSQPGQGPTRQYRHSQVFPTASFAALKSGLYAARQAGGAILLRQTLPVLPNRWFDVPGQDAVEILWVYNDFVASWWNQLAEDVRLAIDVEGLGQFPRYNTFTQLELSAVLVNALAHLSCWCLASDSTLGNPGGLSNAQMVGAMFD</sequence>
<dbReference type="Gene3D" id="3.40.1090.10">
    <property type="entry name" value="Cytosolic phospholipase A2 catalytic domain"/>
    <property type="match status" value="1"/>
</dbReference>
<dbReference type="RefSeq" id="WP_285234724.1">
    <property type="nucleotide sequence ID" value="NZ_CP116346.1"/>
</dbReference>
<evidence type="ECO:0000313" key="1">
    <source>
        <dbReference type="EMBL" id="WIT13606.1"/>
    </source>
</evidence>
<gene>
    <name evidence="1" type="ORF">PFX98_08310</name>
</gene>
<evidence type="ECO:0008006" key="3">
    <source>
        <dbReference type="Google" id="ProtNLM"/>
    </source>
</evidence>
<dbReference type="KEGG" id="pais:PFX98_08310"/>
<dbReference type="AlphaFoldDB" id="A0AA95NLW4"/>
<accession>A0AA95NLW4</accession>
<dbReference type="InterPro" id="IPR016035">
    <property type="entry name" value="Acyl_Trfase/lysoPLipase"/>
</dbReference>
<evidence type="ECO:0000313" key="2">
    <source>
        <dbReference type="Proteomes" id="UP001177769"/>
    </source>
</evidence>
<organism evidence="1 2">
    <name type="scientific">Paucibacter sediminis</name>
    <dbReference type="NCBI Taxonomy" id="3019553"/>
    <lineage>
        <taxon>Bacteria</taxon>
        <taxon>Pseudomonadati</taxon>
        <taxon>Pseudomonadota</taxon>
        <taxon>Betaproteobacteria</taxon>
        <taxon>Burkholderiales</taxon>
        <taxon>Sphaerotilaceae</taxon>
        <taxon>Roseateles</taxon>
    </lineage>
</organism>
<proteinExistence type="predicted"/>
<dbReference type="EMBL" id="CP116346">
    <property type="protein sequence ID" value="WIT13606.1"/>
    <property type="molecule type" value="Genomic_DNA"/>
</dbReference>